<dbReference type="AlphaFoldDB" id="A0A495WLZ8"/>
<evidence type="ECO:0000256" key="1">
    <source>
        <dbReference type="SAM" id="Phobius"/>
    </source>
</evidence>
<accession>A0A495WLZ8</accession>
<sequence length="33" mass="3554">MDELSLMGIGFAVAIFGMACFMATKLASKKAYH</sequence>
<gene>
    <name evidence="2" type="ORF">DFR40_0397</name>
</gene>
<name>A0A495WLZ8_9RHOO</name>
<dbReference type="EMBL" id="RBXP01000004">
    <property type="protein sequence ID" value="RKT62340.1"/>
    <property type="molecule type" value="Genomic_DNA"/>
</dbReference>
<keyword evidence="1" id="KW-0812">Transmembrane</keyword>
<organism evidence="2 3">
    <name type="scientific">Azonexus fungiphilus</name>
    <dbReference type="NCBI Taxonomy" id="146940"/>
    <lineage>
        <taxon>Bacteria</taxon>
        <taxon>Pseudomonadati</taxon>
        <taxon>Pseudomonadota</taxon>
        <taxon>Betaproteobacteria</taxon>
        <taxon>Rhodocyclales</taxon>
        <taxon>Azonexaceae</taxon>
        <taxon>Azonexus</taxon>
    </lineage>
</organism>
<feature type="transmembrane region" description="Helical" evidence="1">
    <location>
        <begin position="6"/>
        <end position="27"/>
    </location>
</feature>
<evidence type="ECO:0000313" key="2">
    <source>
        <dbReference type="EMBL" id="RKT62340.1"/>
    </source>
</evidence>
<keyword evidence="3" id="KW-1185">Reference proteome</keyword>
<dbReference type="Proteomes" id="UP000270626">
    <property type="component" value="Unassembled WGS sequence"/>
</dbReference>
<proteinExistence type="predicted"/>
<comment type="caution">
    <text evidence="2">The sequence shown here is derived from an EMBL/GenBank/DDBJ whole genome shotgun (WGS) entry which is preliminary data.</text>
</comment>
<protein>
    <submittedName>
        <fullName evidence="2">Uncharacterized protein</fullName>
    </submittedName>
</protein>
<reference evidence="2 3" key="1">
    <citation type="submission" date="2018-10" db="EMBL/GenBank/DDBJ databases">
        <title>Genomic Encyclopedia of Type Strains, Phase IV (KMG-IV): sequencing the most valuable type-strain genomes for metagenomic binning, comparative biology and taxonomic classification.</title>
        <authorList>
            <person name="Goeker M."/>
        </authorList>
    </citation>
    <scope>NUCLEOTIDE SEQUENCE [LARGE SCALE GENOMIC DNA]</scope>
    <source>
        <strain evidence="2 3">DSM 23841</strain>
    </source>
</reference>
<evidence type="ECO:0000313" key="3">
    <source>
        <dbReference type="Proteomes" id="UP000270626"/>
    </source>
</evidence>
<keyword evidence="1" id="KW-0472">Membrane</keyword>
<keyword evidence="1" id="KW-1133">Transmembrane helix</keyword>